<proteinExistence type="predicted"/>
<protein>
    <submittedName>
        <fullName evidence="1">Uncharacterized protein</fullName>
    </submittedName>
</protein>
<name>A0ACC4AUS7_POPAL</name>
<evidence type="ECO:0000313" key="1">
    <source>
        <dbReference type="EMBL" id="KAL3569978.1"/>
    </source>
</evidence>
<reference evidence="1 2" key="1">
    <citation type="journal article" date="2024" name="Plant Biotechnol. J.">
        <title>Genome and CRISPR/Cas9 system of a widespread forest tree (Populus alba) in the world.</title>
        <authorList>
            <person name="Liu Y.J."/>
            <person name="Jiang P.F."/>
            <person name="Han X.M."/>
            <person name="Li X.Y."/>
            <person name="Wang H.M."/>
            <person name="Wang Y.J."/>
            <person name="Wang X.X."/>
            <person name="Zeng Q.Y."/>
        </authorList>
    </citation>
    <scope>NUCLEOTIDE SEQUENCE [LARGE SCALE GENOMIC DNA]</scope>
    <source>
        <strain evidence="2">cv. PAL-ZL1</strain>
    </source>
</reference>
<comment type="caution">
    <text evidence="1">The sequence shown here is derived from an EMBL/GenBank/DDBJ whole genome shotgun (WGS) entry which is preliminary data.</text>
</comment>
<dbReference type="EMBL" id="RCHU02000015">
    <property type="protein sequence ID" value="KAL3569978.1"/>
    <property type="molecule type" value="Genomic_DNA"/>
</dbReference>
<dbReference type="Proteomes" id="UP000309997">
    <property type="component" value="Unassembled WGS sequence"/>
</dbReference>
<keyword evidence="2" id="KW-1185">Reference proteome</keyword>
<gene>
    <name evidence="1" type="ORF">D5086_027227</name>
</gene>
<accession>A0ACC4AUS7</accession>
<evidence type="ECO:0000313" key="2">
    <source>
        <dbReference type="Proteomes" id="UP000309997"/>
    </source>
</evidence>
<organism evidence="1 2">
    <name type="scientific">Populus alba</name>
    <name type="common">White poplar</name>
    <dbReference type="NCBI Taxonomy" id="43335"/>
    <lineage>
        <taxon>Eukaryota</taxon>
        <taxon>Viridiplantae</taxon>
        <taxon>Streptophyta</taxon>
        <taxon>Embryophyta</taxon>
        <taxon>Tracheophyta</taxon>
        <taxon>Spermatophyta</taxon>
        <taxon>Magnoliopsida</taxon>
        <taxon>eudicotyledons</taxon>
        <taxon>Gunneridae</taxon>
        <taxon>Pentapetalae</taxon>
        <taxon>rosids</taxon>
        <taxon>fabids</taxon>
        <taxon>Malpighiales</taxon>
        <taxon>Salicaceae</taxon>
        <taxon>Saliceae</taxon>
        <taxon>Populus</taxon>
    </lineage>
</organism>
<sequence length="664" mass="72535">MVFTQHLLLGLIIEDRDPNGFLGSGIKIDKAREVVKSIWQRESDSAEASELVSKGERGVSHSDVPFSASTKRVFEAAIEYSRTMGHNFIAPEHIAIGLFTVDDGSAGRVLNRFGVDGDGLAAIAITKLQGELVKDGREPSVESKGKHGKSVSKRAAALRSYEKTREKSALAQFCVDLTARASEGHIDPVIGRHSEIERIVQILCRRTKNNPILLGESGVGKTAIAEGLAIKIAQADIPVFLLEKRVMSLDVGLLIAGAKERGELEARVTTLIKEIQKEGDVILFIDEVHTLVGTGTVGRGNKGSGIDIANLLKPSLGRGELQEDAIRILLGLRQRYEAHHNCRFTPEAINAAVHLSARYIADRYLPDKAIDLIDEAGSRARIEAYRRKKEQQTFILSKTPDDYWQEIRTVQAMHEVVLASRLADDCSLSSMDGSGEITIESSLPPASNDDEPAVVGPDDIAAVASLWSGIPVQQLTADERKFLGRRVSFKNALVVMTSNVGSAAIAKGGRASIGFMIEDNENSSYAAMQSLIMEELKGYFRPELLNRIDEVVVFHPLEKAQMLQILNLMLQEVKERLISLGIGLEVSESIKDLICQQGYDKFYGARPLRRAVTQVIENPLSEAFLAGQYKPGDTAFIDLDASGNPVVSNWSDRSMHLSDTSSAS</sequence>